<keyword evidence="2" id="KW-1185">Reference proteome</keyword>
<organism evidence="1 2">
    <name type="scientific">Nocardia huaxiensis</name>
    <dbReference type="NCBI Taxonomy" id="2755382"/>
    <lineage>
        <taxon>Bacteria</taxon>
        <taxon>Bacillati</taxon>
        <taxon>Actinomycetota</taxon>
        <taxon>Actinomycetes</taxon>
        <taxon>Mycobacteriales</taxon>
        <taxon>Nocardiaceae</taxon>
        <taxon>Nocardia</taxon>
    </lineage>
</organism>
<dbReference type="AlphaFoldDB" id="A0A7D6VG05"/>
<dbReference type="Proteomes" id="UP000515512">
    <property type="component" value="Chromosome"/>
</dbReference>
<accession>A0A7D6VG05</accession>
<name>A0A7D6VG05_9NOCA</name>
<evidence type="ECO:0000313" key="2">
    <source>
        <dbReference type="Proteomes" id="UP000515512"/>
    </source>
</evidence>
<reference evidence="1 2" key="1">
    <citation type="submission" date="2020-07" db="EMBL/GenBank/DDBJ databases">
        <authorList>
            <person name="Zhuang K."/>
            <person name="Ran Y."/>
        </authorList>
    </citation>
    <scope>NUCLEOTIDE SEQUENCE [LARGE SCALE GENOMIC DNA]</scope>
    <source>
        <strain evidence="1 2">WCH-YHL-001</strain>
    </source>
</reference>
<dbReference type="RefSeq" id="WP_181580481.1">
    <property type="nucleotide sequence ID" value="NZ_CP059399.1"/>
</dbReference>
<evidence type="ECO:0008006" key="3">
    <source>
        <dbReference type="Google" id="ProtNLM"/>
    </source>
</evidence>
<proteinExistence type="predicted"/>
<sequence>MSEPRILLQGWETRLEEFTSQQYALSFDTLTKAVDGKARKAHKFAGRVAKLGRAEVVRVDYGSSGPWRNSKTFDAPGERPTGPLWISMTREINWGYLEFDPGPWQPKASTAAHLTAITELRLALTGLDTDPTVWTSERLLRRRLKTDTGRPEGHIHDAWFQDFADPDKVWAVEVELSRKFGDGRLMRAMTAALEAAERNDLAGVLYFARGDGLKRALEGVATRLAHKRGQESLPNLEIHNLDATLARKGLL</sequence>
<dbReference type="KEGG" id="nhu:H0264_28935"/>
<protein>
    <recommendedName>
        <fullName evidence="3">Protein involved in plasmid replication-relaxation</fullName>
    </recommendedName>
</protein>
<evidence type="ECO:0000313" key="1">
    <source>
        <dbReference type="EMBL" id="QLY29276.1"/>
    </source>
</evidence>
<gene>
    <name evidence="1" type="ORF">H0264_28935</name>
</gene>
<dbReference type="EMBL" id="CP059399">
    <property type="protein sequence ID" value="QLY29276.1"/>
    <property type="molecule type" value="Genomic_DNA"/>
</dbReference>